<accession>A0A0C9XS97</accession>
<evidence type="ECO:0008006" key="4">
    <source>
        <dbReference type="Google" id="ProtNLM"/>
    </source>
</evidence>
<evidence type="ECO:0000313" key="2">
    <source>
        <dbReference type="EMBL" id="KIJ98802.1"/>
    </source>
</evidence>
<dbReference type="EMBL" id="KN838661">
    <property type="protein sequence ID" value="KIJ98802.1"/>
    <property type="molecule type" value="Genomic_DNA"/>
</dbReference>
<keyword evidence="1" id="KW-0732">Signal</keyword>
<dbReference type="AlphaFoldDB" id="A0A0C9XS97"/>
<proteinExistence type="predicted"/>
<name>A0A0C9XS97_9AGAR</name>
<reference evidence="3" key="2">
    <citation type="submission" date="2015-01" db="EMBL/GenBank/DDBJ databases">
        <title>Evolutionary Origins and Diversification of the Mycorrhizal Mutualists.</title>
        <authorList>
            <consortium name="DOE Joint Genome Institute"/>
            <consortium name="Mycorrhizal Genomics Consortium"/>
            <person name="Kohler A."/>
            <person name="Kuo A."/>
            <person name="Nagy L.G."/>
            <person name="Floudas D."/>
            <person name="Copeland A."/>
            <person name="Barry K.W."/>
            <person name="Cichocki N."/>
            <person name="Veneault-Fourrey C."/>
            <person name="LaButti K."/>
            <person name="Lindquist E.A."/>
            <person name="Lipzen A."/>
            <person name="Lundell T."/>
            <person name="Morin E."/>
            <person name="Murat C."/>
            <person name="Riley R."/>
            <person name="Ohm R."/>
            <person name="Sun H."/>
            <person name="Tunlid A."/>
            <person name="Henrissat B."/>
            <person name="Grigoriev I.V."/>
            <person name="Hibbett D.S."/>
            <person name="Martin F."/>
        </authorList>
    </citation>
    <scope>NUCLEOTIDE SEQUENCE [LARGE SCALE GENOMIC DNA]</scope>
    <source>
        <strain evidence="3">LaAM-08-1</strain>
    </source>
</reference>
<protein>
    <recommendedName>
        <fullName evidence="4">Secreted RxLR effector peptide protein</fullName>
    </recommendedName>
</protein>
<evidence type="ECO:0000313" key="3">
    <source>
        <dbReference type="Proteomes" id="UP000054477"/>
    </source>
</evidence>
<feature type="signal peptide" evidence="1">
    <location>
        <begin position="1"/>
        <end position="20"/>
    </location>
</feature>
<dbReference type="HOGENOM" id="CLU_1796770_0_0_1"/>
<gene>
    <name evidence="2" type="ORF">K443DRAFT_8905</name>
</gene>
<reference evidence="2 3" key="1">
    <citation type="submission" date="2014-04" db="EMBL/GenBank/DDBJ databases">
        <authorList>
            <consortium name="DOE Joint Genome Institute"/>
            <person name="Kuo A."/>
            <person name="Kohler A."/>
            <person name="Nagy L.G."/>
            <person name="Floudas D."/>
            <person name="Copeland A."/>
            <person name="Barry K.W."/>
            <person name="Cichocki N."/>
            <person name="Veneault-Fourrey C."/>
            <person name="LaButti K."/>
            <person name="Lindquist E.A."/>
            <person name="Lipzen A."/>
            <person name="Lundell T."/>
            <person name="Morin E."/>
            <person name="Murat C."/>
            <person name="Sun H."/>
            <person name="Tunlid A."/>
            <person name="Henrissat B."/>
            <person name="Grigoriev I.V."/>
            <person name="Hibbett D.S."/>
            <person name="Martin F."/>
            <person name="Nordberg H.P."/>
            <person name="Cantor M.N."/>
            <person name="Hua S.X."/>
        </authorList>
    </citation>
    <scope>NUCLEOTIDE SEQUENCE [LARGE SCALE GENOMIC DNA]</scope>
    <source>
        <strain evidence="2 3">LaAM-08-1</strain>
    </source>
</reference>
<sequence>MFSWCKVVLITILVATSVAAAPSTKDTRRVRDGSLDSPSFATRAPVWNEGAASEPLIAIEGETSQYEWDLPTMTTMKEELAAPNYDKPRRFQELMRIFIGTPQPPKSGAQPARPPNEFVRTRRRIGRRRHPVCHYLFITHRPLY</sequence>
<evidence type="ECO:0000256" key="1">
    <source>
        <dbReference type="SAM" id="SignalP"/>
    </source>
</evidence>
<dbReference type="Proteomes" id="UP000054477">
    <property type="component" value="Unassembled WGS sequence"/>
</dbReference>
<feature type="chain" id="PRO_5002217006" description="Secreted RxLR effector peptide protein" evidence="1">
    <location>
        <begin position="21"/>
        <end position="144"/>
    </location>
</feature>
<organism evidence="2 3">
    <name type="scientific">Laccaria amethystina LaAM-08-1</name>
    <dbReference type="NCBI Taxonomy" id="1095629"/>
    <lineage>
        <taxon>Eukaryota</taxon>
        <taxon>Fungi</taxon>
        <taxon>Dikarya</taxon>
        <taxon>Basidiomycota</taxon>
        <taxon>Agaricomycotina</taxon>
        <taxon>Agaricomycetes</taxon>
        <taxon>Agaricomycetidae</taxon>
        <taxon>Agaricales</taxon>
        <taxon>Agaricineae</taxon>
        <taxon>Hydnangiaceae</taxon>
        <taxon>Laccaria</taxon>
    </lineage>
</organism>
<keyword evidence="3" id="KW-1185">Reference proteome</keyword>